<gene>
    <name evidence="1" type="ordered locus">Closa_0307</name>
</gene>
<organism evidence="1 2">
    <name type="scientific">Lacrimispora saccharolytica (strain ATCC 35040 / DSM 2544 / NRCC 2533 / WM1)</name>
    <name type="common">Clostridium saccharolyticum</name>
    <dbReference type="NCBI Taxonomy" id="610130"/>
    <lineage>
        <taxon>Bacteria</taxon>
        <taxon>Bacillati</taxon>
        <taxon>Bacillota</taxon>
        <taxon>Clostridia</taxon>
        <taxon>Lachnospirales</taxon>
        <taxon>Lachnospiraceae</taxon>
        <taxon>Lacrimispora</taxon>
    </lineage>
</organism>
<dbReference type="AlphaFoldDB" id="D9R2V5"/>
<evidence type="ECO:0000313" key="1">
    <source>
        <dbReference type="EMBL" id="ADL02945.1"/>
    </source>
</evidence>
<name>D9R2V5_LACSW</name>
<dbReference type="PaxDb" id="610130-Closa_0307"/>
<reference evidence="1" key="1">
    <citation type="submission" date="2010-07" db="EMBL/GenBank/DDBJ databases">
        <title>Complete sequence of Clostridium saccharolyticum WM1.</title>
        <authorList>
            <consortium name="US DOE Joint Genome Institute"/>
            <person name="Lucas S."/>
            <person name="Copeland A."/>
            <person name="Lapidus A."/>
            <person name="Cheng J.-F."/>
            <person name="Bruce D."/>
            <person name="Goodwin L."/>
            <person name="Pitluck S."/>
            <person name="Chertkov O."/>
            <person name="Detter J.C."/>
            <person name="Han C."/>
            <person name="Tapia R."/>
            <person name="Land M."/>
            <person name="Hauser L."/>
            <person name="Chang Y.-J."/>
            <person name="Jeffries C."/>
            <person name="Kyrpides N."/>
            <person name="Ivanova N."/>
            <person name="Mikhailova N."/>
            <person name="Mouttaki H."/>
            <person name="Lin L."/>
            <person name="Zhou J."/>
            <person name="Hemme C.L."/>
            <person name="Woyke T."/>
        </authorList>
    </citation>
    <scope>NUCLEOTIDE SEQUENCE [LARGE SCALE GENOMIC DNA]</scope>
    <source>
        <strain evidence="1">WM1</strain>
    </source>
</reference>
<dbReference type="KEGG" id="csh:Closa_0307"/>
<protein>
    <submittedName>
        <fullName evidence="1">Uncharacterized protein</fullName>
    </submittedName>
</protein>
<proteinExistence type="predicted"/>
<dbReference type="Proteomes" id="UP000001662">
    <property type="component" value="Chromosome"/>
</dbReference>
<sequence length="32" mass="3780">MQRKTAYGSIYSNNDTGFYQKGFLRFFRAKAL</sequence>
<dbReference type="STRING" id="610130.Closa_0307"/>
<dbReference type="HOGENOM" id="CLU_3388851_0_0_9"/>
<keyword evidence="2" id="KW-1185">Reference proteome</keyword>
<dbReference type="EMBL" id="CP002109">
    <property type="protein sequence ID" value="ADL02945.1"/>
    <property type="molecule type" value="Genomic_DNA"/>
</dbReference>
<evidence type="ECO:0000313" key="2">
    <source>
        <dbReference type="Proteomes" id="UP000001662"/>
    </source>
</evidence>
<accession>D9R2V5</accession>